<protein>
    <submittedName>
        <fullName evidence="2">Uncharacterized protein</fullName>
    </submittedName>
</protein>
<organism evidence="2 3">
    <name type="scientific">Buddleja alternifolia</name>
    <dbReference type="NCBI Taxonomy" id="168488"/>
    <lineage>
        <taxon>Eukaryota</taxon>
        <taxon>Viridiplantae</taxon>
        <taxon>Streptophyta</taxon>
        <taxon>Embryophyta</taxon>
        <taxon>Tracheophyta</taxon>
        <taxon>Spermatophyta</taxon>
        <taxon>Magnoliopsida</taxon>
        <taxon>eudicotyledons</taxon>
        <taxon>Gunneridae</taxon>
        <taxon>Pentapetalae</taxon>
        <taxon>asterids</taxon>
        <taxon>lamiids</taxon>
        <taxon>Lamiales</taxon>
        <taxon>Scrophulariaceae</taxon>
        <taxon>Buddlejeae</taxon>
        <taxon>Buddleja</taxon>
    </lineage>
</organism>
<dbReference type="PANTHER" id="PTHR45376">
    <property type="entry name" value="CHAPERONE DNAJ-DOMAIN SUPERFAMILY PROTEIN-RELATED"/>
    <property type="match status" value="1"/>
</dbReference>
<keyword evidence="3" id="KW-1185">Reference proteome</keyword>
<evidence type="ECO:0000313" key="2">
    <source>
        <dbReference type="EMBL" id="KAG8383760.1"/>
    </source>
</evidence>
<dbReference type="AlphaFoldDB" id="A0AAV6XXK5"/>
<proteinExistence type="predicted"/>
<sequence length="202" mass="22914">MQVLPRWRYVLNLKTTINQSNRIPNPIPSASQLASFHSTNAFFEKWKNKFNSSDVREQQPSKDYIRYEVRQKRADTKKALKNIVFNGGFSKSRAESFPKIEADYTDQLNKKSRISPDRQAKRVHYKKLKQNQEKLNLDVQNMSSDFAEIKATMKDLIAAIAGLRLTKHGAVPATTESAAPLGAQNFGMEIPPPPDFCADRGS</sequence>
<gene>
    <name evidence="2" type="ORF">BUALT_Bualt04G0047300</name>
</gene>
<evidence type="ECO:0000256" key="1">
    <source>
        <dbReference type="SAM" id="MobiDB-lite"/>
    </source>
</evidence>
<evidence type="ECO:0000313" key="3">
    <source>
        <dbReference type="Proteomes" id="UP000826271"/>
    </source>
</evidence>
<name>A0AAV6XXK5_9LAMI</name>
<reference evidence="2" key="1">
    <citation type="submission" date="2019-10" db="EMBL/GenBank/DDBJ databases">
        <authorList>
            <person name="Zhang R."/>
            <person name="Pan Y."/>
            <person name="Wang J."/>
            <person name="Ma R."/>
            <person name="Yu S."/>
        </authorList>
    </citation>
    <scope>NUCLEOTIDE SEQUENCE</scope>
    <source>
        <strain evidence="2">LA-IB0</strain>
        <tissue evidence="2">Leaf</tissue>
    </source>
</reference>
<dbReference type="Proteomes" id="UP000826271">
    <property type="component" value="Unassembled WGS sequence"/>
</dbReference>
<accession>A0AAV6XXK5</accession>
<dbReference type="EMBL" id="WHWC01000004">
    <property type="protein sequence ID" value="KAG8383760.1"/>
    <property type="molecule type" value="Genomic_DNA"/>
</dbReference>
<feature type="region of interest" description="Disordered" evidence="1">
    <location>
        <begin position="183"/>
        <end position="202"/>
    </location>
</feature>
<dbReference type="PANTHER" id="PTHR45376:SF5">
    <property type="entry name" value="CHAPERONE DNAJ-DOMAIN SUPERFAMILY PROTEIN"/>
    <property type="match status" value="1"/>
</dbReference>
<comment type="caution">
    <text evidence="2">The sequence shown here is derived from an EMBL/GenBank/DDBJ whole genome shotgun (WGS) entry which is preliminary data.</text>
</comment>